<sequence length="180" mass="19654">MMPTGVTLAARMHGTVQQRGRGALLFLVGRAPIILVMYHASLIAGPISHARQRGRTPAARSANDSSPRLRTLAVKFVLVFTVAHTAEVCSLFQKPGKDIHFGTHAMSSAAHIRPNRPASEATRGPLNATPKLINGCILRKYTRTAVNYTQHIPRGPRALNARGARRATANYRIVRHQART</sequence>
<accession>A0A0D2MAC9</accession>
<dbReference type="AlphaFoldDB" id="A0A0D2MAC9"/>
<dbReference type="Proteomes" id="UP000054270">
    <property type="component" value="Unassembled WGS sequence"/>
</dbReference>
<organism evidence="2 3">
    <name type="scientific">Hypholoma sublateritium (strain FD-334 SS-4)</name>
    <dbReference type="NCBI Taxonomy" id="945553"/>
    <lineage>
        <taxon>Eukaryota</taxon>
        <taxon>Fungi</taxon>
        <taxon>Dikarya</taxon>
        <taxon>Basidiomycota</taxon>
        <taxon>Agaricomycotina</taxon>
        <taxon>Agaricomycetes</taxon>
        <taxon>Agaricomycetidae</taxon>
        <taxon>Agaricales</taxon>
        <taxon>Agaricineae</taxon>
        <taxon>Strophariaceae</taxon>
        <taxon>Hypholoma</taxon>
    </lineage>
</organism>
<proteinExistence type="predicted"/>
<gene>
    <name evidence="2" type="ORF">HYPSUDRAFT_816348</name>
</gene>
<keyword evidence="1" id="KW-1133">Transmembrane helix</keyword>
<reference evidence="3" key="1">
    <citation type="submission" date="2014-04" db="EMBL/GenBank/DDBJ databases">
        <title>Evolutionary Origins and Diversification of the Mycorrhizal Mutualists.</title>
        <authorList>
            <consortium name="DOE Joint Genome Institute"/>
            <consortium name="Mycorrhizal Genomics Consortium"/>
            <person name="Kohler A."/>
            <person name="Kuo A."/>
            <person name="Nagy L.G."/>
            <person name="Floudas D."/>
            <person name="Copeland A."/>
            <person name="Barry K.W."/>
            <person name="Cichocki N."/>
            <person name="Veneault-Fourrey C."/>
            <person name="LaButti K."/>
            <person name="Lindquist E.A."/>
            <person name="Lipzen A."/>
            <person name="Lundell T."/>
            <person name="Morin E."/>
            <person name="Murat C."/>
            <person name="Riley R."/>
            <person name="Ohm R."/>
            <person name="Sun H."/>
            <person name="Tunlid A."/>
            <person name="Henrissat B."/>
            <person name="Grigoriev I.V."/>
            <person name="Hibbett D.S."/>
            <person name="Martin F."/>
        </authorList>
    </citation>
    <scope>NUCLEOTIDE SEQUENCE [LARGE SCALE GENOMIC DNA]</scope>
    <source>
        <strain evidence="3">FD-334 SS-4</strain>
    </source>
</reference>
<evidence type="ECO:0000313" key="2">
    <source>
        <dbReference type="EMBL" id="KJA20313.1"/>
    </source>
</evidence>
<keyword evidence="3" id="KW-1185">Reference proteome</keyword>
<dbReference type="EMBL" id="KN817568">
    <property type="protein sequence ID" value="KJA20313.1"/>
    <property type="molecule type" value="Genomic_DNA"/>
</dbReference>
<protein>
    <submittedName>
        <fullName evidence="2">Uncharacterized protein</fullName>
    </submittedName>
</protein>
<evidence type="ECO:0000256" key="1">
    <source>
        <dbReference type="SAM" id="Phobius"/>
    </source>
</evidence>
<feature type="transmembrane region" description="Helical" evidence="1">
    <location>
        <begin position="23"/>
        <end position="45"/>
    </location>
</feature>
<keyword evidence="1" id="KW-0472">Membrane</keyword>
<evidence type="ECO:0000313" key="3">
    <source>
        <dbReference type="Proteomes" id="UP000054270"/>
    </source>
</evidence>
<keyword evidence="1" id="KW-0812">Transmembrane</keyword>
<name>A0A0D2MAC9_HYPSF</name>